<proteinExistence type="predicted"/>
<reference evidence="2" key="1">
    <citation type="submission" date="2015-04" db="UniProtKB">
        <authorList>
            <consortium name="EnsemblPlants"/>
        </authorList>
    </citation>
    <scope>IDENTIFICATION</scope>
</reference>
<evidence type="ECO:0000313" key="3">
    <source>
        <dbReference type="Proteomes" id="UP000008021"/>
    </source>
</evidence>
<accession>A0A0E0DEM5</accession>
<feature type="compositionally biased region" description="Basic residues" evidence="1">
    <location>
        <begin position="44"/>
        <end position="59"/>
    </location>
</feature>
<keyword evidence="3" id="KW-1185">Reference proteome</keyword>
<feature type="region of interest" description="Disordered" evidence="1">
    <location>
        <begin position="42"/>
        <end position="74"/>
    </location>
</feature>
<evidence type="ECO:0000256" key="1">
    <source>
        <dbReference type="SAM" id="MobiDB-lite"/>
    </source>
</evidence>
<dbReference type="AlphaFoldDB" id="A0A0E0DEM5"/>
<reference evidence="2" key="2">
    <citation type="submission" date="2018-05" db="EMBL/GenBank/DDBJ databases">
        <title>OmerRS3 (Oryza meridionalis Reference Sequence Version 3).</title>
        <authorList>
            <person name="Zhang J."/>
            <person name="Kudrna D."/>
            <person name="Lee S."/>
            <person name="Talag J."/>
            <person name="Welchert J."/>
            <person name="Wing R.A."/>
        </authorList>
    </citation>
    <scope>NUCLEOTIDE SEQUENCE [LARGE SCALE GENOMIC DNA]</scope>
    <source>
        <strain evidence="2">cv. OR44</strain>
    </source>
</reference>
<dbReference type="EnsemblPlants" id="OMERI04G12150.1">
    <property type="protein sequence ID" value="OMERI04G12150.1"/>
    <property type="gene ID" value="OMERI04G12150"/>
</dbReference>
<dbReference type="Proteomes" id="UP000008021">
    <property type="component" value="Chromosome 4"/>
</dbReference>
<organism evidence="2">
    <name type="scientific">Oryza meridionalis</name>
    <dbReference type="NCBI Taxonomy" id="40149"/>
    <lineage>
        <taxon>Eukaryota</taxon>
        <taxon>Viridiplantae</taxon>
        <taxon>Streptophyta</taxon>
        <taxon>Embryophyta</taxon>
        <taxon>Tracheophyta</taxon>
        <taxon>Spermatophyta</taxon>
        <taxon>Magnoliopsida</taxon>
        <taxon>Liliopsida</taxon>
        <taxon>Poales</taxon>
        <taxon>Poaceae</taxon>
        <taxon>BOP clade</taxon>
        <taxon>Oryzoideae</taxon>
        <taxon>Oryzeae</taxon>
        <taxon>Oryzinae</taxon>
        <taxon>Oryza</taxon>
    </lineage>
</organism>
<dbReference type="HOGENOM" id="CLU_2296201_0_0_1"/>
<name>A0A0E0DEM5_9ORYZ</name>
<sequence length="101" mass="10685">MELLTGHFIEHVAAISSGDTVGQEGIGGDTYLQMTVSVTTLSGRGRRGARRRRRSRAVGRRGVAARSGDGGGMGGEARVAVAVWGRLLVEVEGRRGRHLSD</sequence>
<protein>
    <submittedName>
        <fullName evidence="2">Uncharacterized protein</fullName>
    </submittedName>
</protein>
<evidence type="ECO:0000313" key="2">
    <source>
        <dbReference type="EnsemblPlants" id="OMERI04G12150.1"/>
    </source>
</evidence>
<dbReference type="Gramene" id="OMERI04G12150.1">
    <property type="protein sequence ID" value="OMERI04G12150.1"/>
    <property type="gene ID" value="OMERI04G12150"/>
</dbReference>